<comment type="catalytic activity">
    <reaction evidence="5">
        <text>alpha-D-glucose = beta-D-glucose</text>
        <dbReference type="Rhea" id="RHEA:10264"/>
        <dbReference type="ChEBI" id="CHEBI:15903"/>
        <dbReference type="ChEBI" id="CHEBI:17925"/>
        <dbReference type="EC" id="5.1.3.3"/>
    </reaction>
</comment>
<organism evidence="6 7">
    <name type="scientific">Halalkalibacter alkalisediminis</name>
    <dbReference type="NCBI Taxonomy" id="935616"/>
    <lineage>
        <taxon>Bacteria</taxon>
        <taxon>Bacillati</taxon>
        <taxon>Bacillota</taxon>
        <taxon>Bacilli</taxon>
        <taxon>Bacillales</taxon>
        <taxon>Bacillaceae</taxon>
        <taxon>Halalkalibacter</taxon>
    </lineage>
</organism>
<evidence type="ECO:0000256" key="5">
    <source>
        <dbReference type="PIRNR" id="PIRNR005096"/>
    </source>
</evidence>
<evidence type="ECO:0000256" key="2">
    <source>
        <dbReference type="ARBA" id="ARBA00006206"/>
    </source>
</evidence>
<dbReference type="RefSeq" id="WP_273842660.1">
    <property type="nucleotide sequence ID" value="NZ_JAQQWT010000005.1"/>
</dbReference>
<dbReference type="Gene3D" id="2.70.98.10">
    <property type="match status" value="1"/>
</dbReference>
<evidence type="ECO:0000313" key="7">
    <source>
        <dbReference type="Proteomes" id="UP001589833"/>
    </source>
</evidence>
<proteinExistence type="inferred from homology"/>
<dbReference type="SUPFAM" id="SSF74650">
    <property type="entry name" value="Galactose mutarotase-like"/>
    <property type="match status" value="1"/>
</dbReference>
<comment type="caution">
    <text evidence="6">The sequence shown here is derived from an EMBL/GenBank/DDBJ whole genome shotgun (WGS) entry which is preliminary data.</text>
</comment>
<evidence type="ECO:0000313" key="6">
    <source>
        <dbReference type="EMBL" id="MFC0561210.1"/>
    </source>
</evidence>
<evidence type="ECO:0000256" key="4">
    <source>
        <dbReference type="ARBA" id="ARBA00023277"/>
    </source>
</evidence>
<keyword evidence="3 5" id="KW-0413">Isomerase</keyword>
<comment type="pathway">
    <text evidence="1 5">Carbohydrate metabolism; hexose metabolism.</text>
</comment>
<keyword evidence="4 5" id="KW-0119">Carbohydrate metabolism</keyword>
<dbReference type="CDD" id="cd09019">
    <property type="entry name" value="galactose_mutarotase_like"/>
    <property type="match status" value="1"/>
</dbReference>
<evidence type="ECO:0000256" key="1">
    <source>
        <dbReference type="ARBA" id="ARBA00005028"/>
    </source>
</evidence>
<dbReference type="InterPro" id="IPR047215">
    <property type="entry name" value="Galactose_mutarotase-like"/>
</dbReference>
<comment type="similarity">
    <text evidence="2 5">Belongs to the aldose epimerase family.</text>
</comment>
<reference evidence="6 7" key="1">
    <citation type="submission" date="2024-09" db="EMBL/GenBank/DDBJ databases">
        <authorList>
            <person name="Sun Q."/>
            <person name="Mori K."/>
        </authorList>
    </citation>
    <scope>NUCLEOTIDE SEQUENCE [LARGE SCALE GENOMIC DNA]</scope>
    <source>
        <strain evidence="6 7">NCAIM B.02301</strain>
    </source>
</reference>
<dbReference type="InterPro" id="IPR008183">
    <property type="entry name" value="Aldose_1/G6P_1-epimerase"/>
</dbReference>
<dbReference type="PANTHER" id="PTHR10091:SF0">
    <property type="entry name" value="GALACTOSE MUTAROTASE"/>
    <property type="match status" value="1"/>
</dbReference>
<protein>
    <recommendedName>
        <fullName evidence="5">Aldose 1-epimerase</fullName>
        <ecNumber evidence="5">5.1.3.3</ecNumber>
    </recommendedName>
</protein>
<dbReference type="InterPro" id="IPR014718">
    <property type="entry name" value="GH-type_carb-bd"/>
</dbReference>
<gene>
    <name evidence="6" type="ORF">ACFFH4_19875</name>
</gene>
<dbReference type="GO" id="GO:0016853">
    <property type="term" value="F:isomerase activity"/>
    <property type="evidence" value="ECO:0007669"/>
    <property type="project" value="UniProtKB-KW"/>
</dbReference>
<dbReference type="EMBL" id="JBHLTR010000054">
    <property type="protein sequence ID" value="MFC0561210.1"/>
    <property type="molecule type" value="Genomic_DNA"/>
</dbReference>
<dbReference type="PIRSF" id="PIRSF005096">
    <property type="entry name" value="GALM"/>
    <property type="match status" value="1"/>
</dbReference>
<dbReference type="InterPro" id="IPR011013">
    <property type="entry name" value="Gal_mutarotase_sf_dom"/>
</dbReference>
<sequence>MNLVTKEILGKWKEYTLTNDLGMTVSVLDYGGIITKIMVPDRKGNIENVVLGYRDYLDYHQNSHYFGAIIGRVAGRIQGSTFEINDQTFTLAANNGDNHLHGGPDGFHQKVWKVTPFQTEEAVGLTLTHKSIDGCGGYPGNLDLLVTYTLNNENQLILNYQASSDQTTPLALTNHTYFNLSGNLKNTVHDHHVTIDSSKFVELDNDLIPTGKRIHVEATPFDFRNERVLGDGFTDNFGQNQIAANGYDHYFIFDHTMKDEAILHDPTSGRMMTVKTNQLGMVMYTANSLDEGLPLQEGLSRKYHGVCFETQGSPASLHYDGFPSVLLNADDTYKKQTVFTFSLMA</sequence>
<dbReference type="Pfam" id="PF01263">
    <property type="entry name" value="Aldose_epim"/>
    <property type="match status" value="1"/>
</dbReference>
<evidence type="ECO:0000256" key="3">
    <source>
        <dbReference type="ARBA" id="ARBA00023235"/>
    </source>
</evidence>
<dbReference type="NCBIfam" id="NF008277">
    <property type="entry name" value="PRK11055.1"/>
    <property type="match status" value="1"/>
</dbReference>
<accession>A0ABV6NKB2</accession>
<dbReference type="InterPro" id="IPR015443">
    <property type="entry name" value="Aldose_1-epimerase"/>
</dbReference>
<dbReference type="EC" id="5.1.3.3" evidence="5"/>
<name>A0ABV6NKB2_9BACI</name>
<dbReference type="PANTHER" id="PTHR10091">
    <property type="entry name" value="ALDOSE-1-EPIMERASE"/>
    <property type="match status" value="1"/>
</dbReference>
<dbReference type="Proteomes" id="UP001589833">
    <property type="component" value="Unassembled WGS sequence"/>
</dbReference>
<keyword evidence="7" id="KW-1185">Reference proteome</keyword>